<feature type="domain" description="Sulfotransferase" evidence="4">
    <location>
        <begin position="86"/>
        <end position="215"/>
    </location>
</feature>
<dbReference type="EMBL" id="OU898277">
    <property type="protein sequence ID" value="CAG9829244.1"/>
    <property type="molecule type" value="Genomic_DNA"/>
</dbReference>
<feature type="compositionally biased region" description="Low complexity" evidence="3">
    <location>
        <begin position="7"/>
        <end position="19"/>
    </location>
</feature>
<evidence type="ECO:0000313" key="6">
    <source>
        <dbReference type="Proteomes" id="UP001153709"/>
    </source>
</evidence>
<evidence type="ECO:0000256" key="2">
    <source>
        <dbReference type="ARBA" id="ARBA00022679"/>
    </source>
</evidence>
<keyword evidence="6" id="KW-1185">Reference proteome</keyword>
<evidence type="ECO:0000256" key="3">
    <source>
        <dbReference type="SAM" id="MobiDB-lite"/>
    </source>
</evidence>
<reference evidence="5" key="1">
    <citation type="submission" date="2022-01" db="EMBL/GenBank/DDBJ databases">
        <authorList>
            <person name="King R."/>
        </authorList>
    </citation>
    <scope>NUCLEOTIDE SEQUENCE</scope>
</reference>
<dbReference type="SUPFAM" id="SSF52540">
    <property type="entry name" value="P-loop containing nucleoside triphosphate hydrolases"/>
    <property type="match status" value="1"/>
</dbReference>
<gene>
    <name evidence="5" type="ORF">DIABBA_LOCUS3085</name>
</gene>
<dbReference type="Gene3D" id="3.40.50.300">
    <property type="entry name" value="P-loop containing nucleotide triphosphate hydrolases"/>
    <property type="match status" value="2"/>
</dbReference>
<dbReference type="InterPro" id="IPR000863">
    <property type="entry name" value="Sulfotransferase_dom"/>
</dbReference>
<name>A0A9N9SPJ2_DIABA</name>
<comment type="similarity">
    <text evidence="1">Belongs to the sulfotransferase 1 family.</text>
</comment>
<organism evidence="5 6">
    <name type="scientific">Diabrotica balteata</name>
    <name type="common">Banded cucumber beetle</name>
    <dbReference type="NCBI Taxonomy" id="107213"/>
    <lineage>
        <taxon>Eukaryota</taxon>
        <taxon>Metazoa</taxon>
        <taxon>Ecdysozoa</taxon>
        <taxon>Arthropoda</taxon>
        <taxon>Hexapoda</taxon>
        <taxon>Insecta</taxon>
        <taxon>Pterygota</taxon>
        <taxon>Neoptera</taxon>
        <taxon>Endopterygota</taxon>
        <taxon>Coleoptera</taxon>
        <taxon>Polyphaga</taxon>
        <taxon>Cucujiformia</taxon>
        <taxon>Chrysomeloidea</taxon>
        <taxon>Chrysomelidae</taxon>
        <taxon>Galerucinae</taxon>
        <taxon>Diabroticina</taxon>
        <taxon>Diabroticites</taxon>
        <taxon>Diabrotica</taxon>
    </lineage>
</organism>
<feature type="region of interest" description="Disordered" evidence="3">
    <location>
        <begin position="1"/>
        <end position="25"/>
    </location>
</feature>
<dbReference type="AlphaFoldDB" id="A0A9N9SPJ2"/>
<accession>A0A9N9SPJ2</accession>
<evidence type="ECO:0000259" key="4">
    <source>
        <dbReference type="Pfam" id="PF00685"/>
    </source>
</evidence>
<dbReference type="Proteomes" id="UP001153709">
    <property type="component" value="Chromosome 2"/>
</dbReference>
<evidence type="ECO:0000313" key="5">
    <source>
        <dbReference type="EMBL" id="CAG9829244.1"/>
    </source>
</evidence>
<evidence type="ECO:0000256" key="1">
    <source>
        <dbReference type="ARBA" id="ARBA00005771"/>
    </source>
</evidence>
<dbReference type="GO" id="GO:0008146">
    <property type="term" value="F:sulfotransferase activity"/>
    <property type="evidence" value="ECO:0007669"/>
    <property type="project" value="InterPro"/>
</dbReference>
<dbReference type="OrthoDB" id="205623at2759"/>
<dbReference type="PANTHER" id="PTHR11783">
    <property type="entry name" value="SULFOTRANSFERASE SULT"/>
    <property type="match status" value="1"/>
</dbReference>
<protein>
    <recommendedName>
        <fullName evidence="4">Sulfotransferase domain-containing protein</fullName>
    </recommendedName>
</protein>
<keyword evidence="2" id="KW-0808">Transferase</keyword>
<proteinExistence type="inferred from homology"/>
<sequence length="222" mass="25974">MTSTTPTNIKNNETNNNNDNESKSKIKPYPYKIQSVEENITKELLGAFTGQKKKFLQISPKKWFLCSGFEGQVHEFYNFAVRPSDVFIITFPRSVLFAPYWEHIKEGWNRRHEENVLFLFYEDLKKNLRPSIKKLSSFLEQSYSEEEYDILEDYVNIENFRNNKAVNSDEDKDLGVMTEAATSFVRNGVVGGWKSYFTDQLNAEADRWIEENLDTCDLIFPS</sequence>
<dbReference type="InterPro" id="IPR027417">
    <property type="entry name" value="P-loop_NTPase"/>
</dbReference>
<dbReference type="Pfam" id="PF00685">
    <property type="entry name" value="Sulfotransfer_1"/>
    <property type="match status" value="1"/>
</dbReference>